<protein>
    <submittedName>
        <fullName evidence="1">3-oxoacyl-ACP synthase</fullName>
    </submittedName>
</protein>
<dbReference type="EMBL" id="JBCDNA010000002">
    <property type="protein sequence ID" value="MEL4456130.1"/>
    <property type="molecule type" value="Genomic_DNA"/>
</dbReference>
<comment type="caution">
    <text evidence="1">The sequence shown here is derived from an EMBL/GenBank/DDBJ whole genome shotgun (WGS) entry which is preliminary data.</text>
</comment>
<organism evidence="1 2">
    <name type="scientific">Lutimonas vermicola</name>
    <dbReference type="NCBI Taxonomy" id="414288"/>
    <lineage>
        <taxon>Bacteria</taxon>
        <taxon>Pseudomonadati</taxon>
        <taxon>Bacteroidota</taxon>
        <taxon>Flavobacteriia</taxon>
        <taxon>Flavobacteriales</taxon>
        <taxon>Flavobacteriaceae</taxon>
        <taxon>Lutimonas</taxon>
    </lineage>
</organism>
<dbReference type="RefSeq" id="WP_342160180.1">
    <property type="nucleotide sequence ID" value="NZ_JBCDNA010000002.1"/>
</dbReference>
<proteinExistence type="predicted"/>
<sequence length="149" mass="16373">MTLKESLFKQCELFVNEKSAIIEGIMRSNQIALEQESKSSAGDKHETGRAMLHLEMEKASQQFEAVKQMRDVLKKIQINSVSERIKLGSLVTTDRGIYFLSISAGALVAEGKSYYAVSLSSPIGACLLGRKQGSQISFGSKTIRIQAVE</sequence>
<reference evidence="1 2" key="1">
    <citation type="submission" date="2024-04" db="EMBL/GenBank/DDBJ databases">
        <title>whole genome sequencing of Lutimonas vermicola strain IMCC1616.</title>
        <authorList>
            <person name="Bae S.S."/>
        </authorList>
    </citation>
    <scope>NUCLEOTIDE SEQUENCE [LARGE SCALE GENOMIC DNA]</scope>
    <source>
        <strain evidence="1 2">IMCC1616</strain>
    </source>
</reference>
<dbReference type="Proteomes" id="UP001474120">
    <property type="component" value="Unassembled WGS sequence"/>
</dbReference>
<name>A0ABU9L4Z2_9FLAO</name>
<accession>A0ABU9L4Z2</accession>
<keyword evidence="2" id="KW-1185">Reference proteome</keyword>
<evidence type="ECO:0000313" key="2">
    <source>
        <dbReference type="Proteomes" id="UP001474120"/>
    </source>
</evidence>
<gene>
    <name evidence="1" type="ORF">AABB81_09510</name>
</gene>
<evidence type="ECO:0000313" key="1">
    <source>
        <dbReference type="EMBL" id="MEL4456130.1"/>
    </source>
</evidence>